<protein>
    <submittedName>
        <fullName evidence="1">Uncharacterized protein</fullName>
    </submittedName>
</protein>
<sequence length="79" mass="9098">MEGMQQLPSRRVGMCYAALNAARLPRQNKVRELGAGYIFNESERFNLTLVRELYSNRDTSFRESTKVNIIGQVVRFTAK</sequence>
<organism evidence="1 2">
    <name type="scientific">Datura stramonium</name>
    <name type="common">Jimsonweed</name>
    <name type="synonym">Common thornapple</name>
    <dbReference type="NCBI Taxonomy" id="4076"/>
    <lineage>
        <taxon>Eukaryota</taxon>
        <taxon>Viridiplantae</taxon>
        <taxon>Streptophyta</taxon>
        <taxon>Embryophyta</taxon>
        <taxon>Tracheophyta</taxon>
        <taxon>Spermatophyta</taxon>
        <taxon>Magnoliopsida</taxon>
        <taxon>eudicotyledons</taxon>
        <taxon>Gunneridae</taxon>
        <taxon>Pentapetalae</taxon>
        <taxon>asterids</taxon>
        <taxon>lamiids</taxon>
        <taxon>Solanales</taxon>
        <taxon>Solanaceae</taxon>
        <taxon>Solanoideae</taxon>
        <taxon>Datureae</taxon>
        <taxon>Datura</taxon>
    </lineage>
</organism>
<comment type="caution">
    <text evidence="1">The sequence shown here is derived from an EMBL/GenBank/DDBJ whole genome shotgun (WGS) entry which is preliminary data.</text>
</comment>
<evidence type="ECO:0000313" key="2">
    <source>
        <dbReference type="Proteomes" id="UP000823775"/>
    </source>
</evidence>
<proteinExistence type="predicted"/>
<evidence type="ECO:0000313" key="1">
    <source>
        <dbReference type="EMBL" id="MCD9641988.1"/>
    </source>
</evidence>
<dbReference type="EMBL" id="JACEIK010003509">
    <property type="protein sequence ID" value="MCD9641988.1"/>
    <property type="molecule type" value="Genomic_DNA"/>
</dbReference>
<reference evidence="1 2" key="1">
    <citation type="journal article" date="2021" name="BMC Genomics">
        <title>Datura genome reveals duplications of psychoactive alkaloid biosynthetic genes and high mutation rate following tissue culture.</title>
        <authorList>
            <person name="Rajewski A."/>
            <person name="Carter-House D."/>
            <person name="Stajich J."/>
            <person name="Litt A."/>
        </authorList>
    </citation>
    <scope>NUCLEOTIDE SEQUENCE [LARGE SCALE GENOMIC DNA]</scope>
    <source>
        <strain evidence="1">AR-01</strain>
    </source>
</reference>
<keyword evidence="2" id="KW-1185">Reference proteome</keyword>
<accession>A0ABS8V4L2</accession>
<dbReference type="Proteomes" id="UP000823775">
    <property type="component" value="Unassembled WGS sequence"/>
</dbReference>
<name>A0ABS8V4L2_DATST</name>
<feature type="non-terminal residue" evidence="1">
    <location>
        <position position="79"/>
    </location>
</feature>
<gene>
    <name evidence="1" type="ORF">HAX54_028552</name>
</gene>